<comment type="caution">
    <text evidence="1">The sequence shown here is derived from an EMBL/GenBank/DDBJ whole genome shotgun (WGS) entry which is preliminary data.</text>
</comment>
<organism evidence="1 2">
    <name type="scientific">Trifolium medium</name>
    <dbReference type="NCBI Taxonomy" id="97028"/>
    <lineage>
        <taxon>Eukaryota</taxon>
        <taxon>Viridiplantae</taxon>
        <taxon>Streptophyta</taxon>
        <taxon>Embryophyta</taxon>
        <taxon>Tracheophyta</taxon>
        <taxon>Spermatophyta</taxon>
        <taxon>Magnoliopsida</taxon>
        <taxon>eudicotyledons</taxon>
        <taxon>Gunneridae</taxon>
        <taxon>Pentapetalae</taxon>
        <taxon>rosids</taxon>
        <taxon>fabids</taxon>
        <taxon>Fabales</taxon>
        <taxon>Fabaceae</taxon>
        <taxon>Papilionoideae</taxon>
        <taxon>50 kb inversion clade</taxon>
        <taxon>NPAAA clade</taxon>
        <taxon>Hologalegina</taxon>
        <taxon>IRL clade</taxon>
        <taxon>Trifolieae</taxon>
        <taxon>Trifolium</taxon>
    </lineage>
</organism>
<reference evidence="1 2" key="1">
    <citation type="journal article" date="2018" name="Front. Plant Sci.">
        <title>Red Clover (Trifolium pratense) and Zigzag Clover (T. medium) - A Picture of Genomic Similarities and Differences.</title>
        <authorList>
            <person name="Dluhosova J."/>
            <person name="Istvanek J."/>
            <person name="Nedelnik J."/>
            <person name="Repkova J."/>
        </authorList>
    </citation>
    <scope>NUCLEOTIDE SEQUENCE [LARGE SCALE GENOMIC DNA]</scope>
    <source>
        <strain evidence="2">cv. 10/8</strain>
        <tissue evidence="1">Leaf</tissue>
    </source>
</reference>
<proteinExistence type="predicted"/>
<protein>
    <submittedName>
        <fullName evidence="1">Uncharacterized protein</fullName>
    </submittedName>
</protein>
<evidence type="ECO:0000313" key="1">
    <source>
        <dbReference type="EMBL" id="MCI58085.1"/>
    </source>
</evidence>
<dbReference type="AlphaFoldDB" id="A0A392TDS2"/>
<keyword evidence="2" id="KW-1185">Reference proteome</keyword>
<feature type="non-terminal residue" evidence="1">
    <location>
        <position position="1"/>
    </location>
</feature>
<name>A0A392TDS2_9FABA</name>
<accession>A0A392TDS2</accession>
<dbReference type="Proteomes" id="UP000265520">
    <property type="component" value="Unassembled WGS sequence"/>
</dbReference>
<dbReference type="EMBL" id="LXQA010539920">
    <property type="protein sequence ID" value="MCI58085.1"/>
    <property type="molecule type" value="Genomic_DNA"/>
</dbReference>
<sequence length="71" mass="8219">YRRIGVVSYRYRVTYRGFIGGMQQKGPGSIMRLYIYGTKNDNVKDFLKRRATEIAANNGYTVTFLDKDPFA</sequence>
<evidence type="ECO:0000313" key="2">
    <source>
        <dbReference type="Proteomes" id="UP000265520"/>
    </source>
</evidence>